<keyword evidence="2" id="KW-1185">Reference proteome</keyword>
<dbReference type="EMBL" id="FMXO01000016">
    <property type="protein sequence ID" value="SDB54268.1"/>
    <property type="molecule type" value="Genomic_DNA"/>
</dbReference>
<sequence length="243" mass="28598">MFRAWIRSKRPEFVRDILRDFCLSQQVLENQFRLFDAEEHLEFEVLRDILGVEMNKGLLWRLKDTAHHLFRTDQDGDVNGQLLGWCLGYIFHEAMKLKEDAYQRESYGGRFMQLKEIGLSFEERHMVEELSKVIDQTRESMRREVARIRYIIASSRKLFIRYLPDHRDNALLARLLYDRNNLVRMVFAEEYGPLVKAMYGDRPELLYQLASQSLMLGGWEREAVLAEEEGQLLSSGAVKAGSE</sequence>
<accession>A0A1G6EA48</accession>
<reference evidence="1 2" key="1">
    <citation type="submission" date="2016-10" db="EMBL/GenBank/DDBJ databases">
        <authorList>
            <person name="de Groot N.N."/>
        </authorList>
    </citation>
    <scope>NUCLEOTIDE SEQUENCE [LARGE SCALE GENOMIC DNA]</scope>
    <source>
        <strain evidence="1 2">ASO4-2</strain>
    </source>
</reference>
<name>A0A1G6EA48_9BACT</name>
<dbReference type="Proteomes" id="UP000198771">
    <property type="component" value="Unassembled WGS sequence"/>
</dbReference>
<dbReference type="STRING" id="617002.SAMN05660653_02714"/>
<proteinExistence type="predicted"/>
<evidence type="ECO:0000313" key="2">
    <source>
        <dbReference type="Proteomes" id="UP000198771"/>
    </source>
</evidence>
<evidence type="ECO:0000313" key="1">
    <source>
        <dbReference type="EMBL" id="SDB54268.1"/>
    </source>
</evidence>
<organism evidence="1 2">
    <name type="scientific">Desulfonatronum thiosulfatophilum</name>
    <dbReference type="NCBI Taxonomy" id="617002"/>
    <lineage>
        <taxon>Bacteria</taxon>
        <taxon>Pseudomonadati</taxon>
        <taxon>Thermodesulfobacteriota</taxon>
        <taxon>Desulfovibrionia</taxon>
        <taxon>Desulfovibrionales</taxon>
        <taxon>Desulfonatronaceae</taxon>
        <taxon>Desulfonatronum</taxon>
    </lineage>
</organism>
<gene>
    <name evidence="1" type="ORF">SAMN05660653_02714</name>
</gene>
<dbReference type="AlphaFoldDB" id="A0A1G6EA48"/>
<protein>
    <submittedName>
        <fullName evidence="1">Uncharacterized protein</fullName>
    </submittedName>
</protein>